<proteinExistence type="predicted"/>
<protein>
    <submittedName>
        <fullName evidence="2">Uncharacterized protein</fullName>
    </submittedName>
</protein>
<dbReference type="InterPro" id="IPR013035">
    <property type="entry name" value="PEP_carboxykinase_C"/>
</dbReference>
<name>A0A388JVF4_CHABU</name>
<organism evidence="2 3">
    <name type="scientific">Chara braunii</name>
    <name type="common">Braun's stonewort</name>
    <dbReference type="NCBI Taxonomy" id="69332"/>
    <lineage>
        <taxon>Eukaryota</taxon>
        <taxon>Viridiplantae</taxon>
        <taxon>Streptophyta</taxon>
        <taxon>Charophyceae</taxon>
        <taxon>Charales</taxon>
        <taxon>Characeae</taxon>
        <taxon>Chara</taxon>
    </lineage>
</organism>
<sequence length="160" mass="18187">MLGEGPTVTTTLDYTRHDEELRLRVDVEGGREKEMRTDQRLQLAITEAKDRAERRCRRDGVTDELKVTVSYLDVGTSTDTVEREQLHLDQDSEAESEASDREIDLQSWNRPDQWADKAAYDETLTKLAGLFSNNFKKFTTHSVGGDDELTKRILAAGPQL</sequence>
<evidence type="ECO:0000313" key="2">
    <source>
        <dbReference type="EMBL" id="GBG61799.1"/>
    </source>
</evidence>
<evidence type="ECO:0000313" key="3">
    <source>
        <dbReference type="Proteomes" id="UP000265515"/>
    </source>
</evidence>
<dbReference type="Gene3D" id="3.90.228.20">
    <property type="match status" value="1"/>
</dbReference>
<dbReference type="Gramene" id="GBG61799">
    <property type="protein sequence ID" value="GBG61799"/>
    <property type="gene ID" value="CBR_g23759"/>
</dbReference>
<gene>
    <name evidence="2" type="ORF">CBR_g23759</name>
</gene>
<accession>A0A388JVF4</accession>
<feature type="region of interest" description="Disordered" evidence="1">
    <location>
        <begin position="81"/>
        <end position="104"/>
    </location>
</feature>
<dbReference type="GO" id="GO:0004611">
    <property type="term" value="F:phosphoenolpyruvate carboxykinase activity"/>
    <property type="evidence" value="ECO:0007669"/>
    <property type="project" value="InterPro"/>
</dbReference>
<reference evidence="2 3" key="1">
    <citation type="journal article" date="2018" name="Cell">
        <title>The Chara Genome: Secondary Complexity and Implications for Plant Terrestrialization.</title>
        <authorList>
            <person name="Nishiyama T."/>
            <person name="Sakayama H."/>
            <person name="Vries J.D."/>
            <person name="Buschmann H."/>
            <person name="Saint-Marcoux D."/>
            <person name="Ullrich K.K."/>
            <person name="Haas F.B."/>
            <person name="Vanderstraeten L."/>
            <person name="Becker D."/>
            <person name="Lang D."/>
            <person name="Vosolsobe S."/>
            <person name="Rombauts S."/>
            <person name="Wilhelmsson P.K.I."/>
            <person name="Janitza P."/>
            <person name="Kern R."/>
            <person name="Heyl A."/>
            <person name="Rumpler F."/>
            <person name="Villalobos L.I.A.C."/>
            <person name="Clay J.M."/>
            <person name="Skokan R."/>
            <person name="Toyoda A."/>
            <person name="Suzuki Y."/>
            <person name="Kagoshima H."/>
            <person name="Schijlen E."/>
            <person name="Tajeshwar N."/>
            <person name="Catarino B."/>
            <person name="Hetherington A.J."/>
            <person name="Saltykova A."/>
            <person name="Bonnot C."/>
            <person name="Breuninger H."/>
            <person name="Symeonidi A."/>
            <person name="Radhakrishnan G.V."/>
            <person name="Van Nieuwerburgh F."/>
            <person name="Deforce D."/>
            <person name="Chang C."/>
            <person name="Karol K.G."/>
            <person name="Hedrich R."/>
            <person name="Ulvskov P."/>
            <person name="Glockner G."/>
            <person name="Delwiche C.F."/>
            <person name="Petrasek J."/>
            <person name="Van de Peer Y."/>
            <person name="Friml J."/>
            <person name="Beilby M."/>
            <person name="Dolan L."/>
            <person name="Kohara Y."/>
            <person name="Sugano S."/>
            <person name="Fujiyama A."/>
            <person name="Delaux P.-M."/>
            <person name="Quint M."/>
            <person name="TheiBen G."/>
            <person name="Hagemann M."/>
            <person name="Harholt J."/>
            <person name="Dunand C."/>
            <person name="Zachgo S."/>
            <person name="Langdale J."/>
            <person name="Maumus F."/>
            <person name="Straeten D.V.D."/>
            <person name="Gould S.B."/>
            <person name="Rensing S.A."/>
        </authorList>
    </citation>
    <scope>NUCLEOTIDE SEQUENCE [LARGE SCALE GENOMIC DNA]</scope>
    <source>
        <strain evidence="2 3">S276</strain>
    </source>
</reference>
<comment type="caution">
    <text evidence="2">The sequence shown here is derived from an EMBL/GenBank/DDBJ whole genome shotgun (WGS) entry which is preliminary data.</text>
</comment>
<dbReference type="GO" id="GO:0017076">
    <property type="term" value="F:purine nucleotide binding"/>
    <property type="evidence" value="ECO:0007669"/>
    <property type="project" value="InterPro"/>
</dbReference>
<dbReference type="GO" id="GO:0006094">
    <property type="term" value="P:gluconeogenesis"/>
    <property type="evidence" value="ECO:0007669"/>
    <property type="project" value="InterPro"/>
</dbReference>
<evidence type="ECO:0000256" key="1">
    <source>
        <dbReference type="SAM" id="MobiDB-lite"/>
    </source>
</evidence>
<dbReference type="AlphaFoldDB" id="A0A388JVF4"/>
<dbReference type="EMBL" id="BFEA01000023">
    <property type="protein sequence ID" value="GBG61799.1"/>
    <property type="molecule type" value="Genomic_DNA"/>
</dbReference>
<keyword evidence="3" id="KW-1185">Reference proteome</keyword>
<dbReference type="SUPFAM" id="SSF53795">
    <property type="entry name" value="PEP carboxykinase-like"/>
    <property type="match status" value="1"/>
</dbReference>
<dbReference type="Proteomes" id="UP000265515">
    <property type="component" value="Unassembled WGS sequence"/>
</dbReference>
<feature type="compositionally biased region" description="Basic and acidic residues" evidence="1">
    <location>
        <begin position="81"/>
        <end position="90"/>
    </location>
</feature>